<protein>
    <submittedName>
        <fullName evidence="2">Uncharacterized protein</fullName>
    </submittedName>
</protein>
<gene>
    <name evidence="2" type="ORF">F2Q68_00014573</name>
</gene>
<comment type="caution">
    <text evidence="2">The sequence shown here is derived from an EMBL/GenBank/DDBJ whole genome shotgun (WGS) entry which is preliminary data.</text>
</comment>
<dbReference type="EMBL" id="QGKW02001940">
    <property type="protein sequence ID" value="KAF2556725.1"/>
    <property type="molecule type" value="Genomic_DNA"/>
</dbReference>
<accession>A0A8S9HE01</accession>
<dbReference type="AlphaFoldDB" id="A0A8S9HE01"/>
<organism evidence="2 3">
    <name type="scientific">Brassica cretica</name>
    <name type="common">Mustard</name>
    <dbReference type="NCBI Taxonomy" id="69181"/>
    <lineage>
        <taxon>Eukaryota</taxon>
        <taxon>Viridiplantae</taxon>
        <taxon>Streptophyta</taxon>
        <taxon>Embryophyta</taxon>
        <taxon>Tracheophyta</taxon>
        <taxon>Spermatophyta</taxon>
        <taxon>Magnoliopsida</taxon>
        <taxon>eudicotyledons</taxon>
        <taxon>Gunneridae</taxon>
        <taxon>Pentapetalae</taxon>
        <taxon>rosids</taxon>
        <taxon>malvids</taxon>
        <taxon>Brassicales</taxon>
        <taxon>Brassicaceae</taxon>
        <taxon>Brassiceae</taxon>
        <taxon>Brassica</taxon>
    </lineage>
</organism>
<evidence type="ECO:0000313" key="2">
    <source>
        <dbReference type="EMBL" id="KAF2556725.1"/>
    </source>
</evidence>
<sequence>MRAFKSDFLIVSSRLALGVAYPEVEAIVLRTPRLLVPKVVGMKPERPSGRGRGGGCGGHERGCYSGPPPYYEAQQDGGDYGYNNAPPPQYHEYYDGGFNRSNGPPIQAAA</sequence>
<evidence type="ECO:0000313" key="3">
    <source>
        <dbReference type="Proteomes" id="UP000712281"/>
    </source>
</evidence>
<reference evidence="2" key="1">
    <citation type="submission" date="2019-12" db="EMBL/GenBank/DDBJ databases">
        <title>Genome sequencing and annotation of Brassica cretica.</title>
        <authorList>
            <person name="Studholme D.J."/>
            <person name="Sarris P.F."/>
        </authorList>
    </citation>
    <scope>NUCLEOTIDE SEQUENCE</scope>
    <source>
        <strain evidence="2">PFS-001/15</strain>
        <tissue evidence="2">Leaf</tissue>
    </source>
</reference>
<feature type="region of interest" description="Disordered" evidence="1">
    <location>
        <begin position="41"/>
        <end position="110"/>
    </location>
</feature>
<dbReference type="Proteomes" id="UP000712281">
    <property type="component" value="Unassembled WGS sequence"/>
</dbReference>
<evidence type="ECO:0000256" key="1">
    <source>
        <dbReference type="SAM" id="MobiDB-lite"/>
    </source>
</evidence>
<name>A0A8S9HE01_BRACR</name>
<proteinExistence type="predicted"/>